<dbReference type="Proteomes" id="UP001154420">
    <property type="component" value="Unassembled WGS sequence"/>
</dbReference>
<reference evidence="1" key="1">
    <citation type="submission" date="2018-09" db="EMBL/GenBank/DDBJ databases">
        <title>Murine metabolic-syndrome-specific gut microbial biobank.</title>
        <authorList>
            <person name="Liu C."/>
        </authorList>
    </citation>
    <scope>NUCLEOTIDE SEQUENCE</scope>
    <source>
        <strain evidence="1">D42-62</strain>
    </source>
</reference>
<keyword evidence="2" id="KW-1185">Reference proteome</keyword>
<dbReference type="RefSeq" id="WP_160560395.1">
    <property type="nucleotide sequence ID" value="NZ_QZDT01000017.1"/>
</dbReference>
<proteinExistence type="predicted"/>
<evidence type="ECO:0000313" key="1">
    <source>
        <dbReference type="EMBL" id="NBJ93270.1"/>
    </source>
</evidence>
<dbReference type="InterPro" id="IPR025234">
    <property type="entry name" value="YjzH-like"/>
</dbReference>
<evidence type="ECO:0000313" key="2">
    <source>
        <dbReference type="Proteomes" id="UP001154420"/>
    </source>
</evidence>
<dbReference type="Pfam" id="PF13783">
    <property type="entry name" value="DUF4177"/>
    <property type="match status" value="1"/>
</dbReference>
<gene>
    <name evidence="1" type="ORF">D5281_11865</name>
</gene>
<sequence>MDTFEYKTVTVDCKDMEQTQDTLTDQLNRRGKEGWELVSSFTRPYLGSSQYSLVGLTYRVTLIFKRQNQPGTEERQKPRS</sequence>
<accession>A0A9X5BFZ4</accession>
<protein>
    <submittedName>
        <fullName evidence="1">DUF4177 domain-containing protein</fullName>
    </submittedName>
</protein>
<comment type="caution">
    <text evidence="1">The sequence shown here is derived from an EMBL/GenBank/DDBJ whole genome shotgun (WGS) entry which is preliminary data.</text>
</comment>
<name>A0A9X5BFZ4_9FIRM</name>
<dbReference type="EMBL" id="QZDT01000017">
    <property type="protein sequence ID" value="NBJ93270.1"/>
    <property type="molecule type" value="Genomic_DNA"/>
</dbReference>
<dbReference type="AlphaFoldDB" id="A0A9X5BFZ4"/>
<dbReference type="OrthoDB" id="5432776at2"/>
<organism evidence="1 2">
    <name type="scientific">Parablautia muri</name>
    <dbReference type="NCBI Taxonomy" id="2320879"/>
    <lineage>
        <taxon>Bacteria</taxon>
        <taxon>Bacillati</taxon>
        <taxon>Bacillota</taxon>
        <taxon>Clostridia</taxon>
        <taxon>Lachnospirales</taxon>
        <taxon>Lachnospiraceae</taxon>
        <taxon>Parablautia</taxon>
    </lineage>
</organism>